<evidence type="ECO:0000256" key="1">
    <source>
        <dbReference type="SAM" id="SignalP"/>
    </source>
</evidence>
<dbReference type="GO" id="GO:0016798">
    <property type="term" value="F:hydrolase activity, acting on glycosyl bonds"/>
    <property type="evidence" value="ECO:0007669"/>
    <property type="project" value="UniProtKB-KW"/>
</dbReference>
<dbReference type="SUPFAM" id="SSF52317">
    <property type="entry name" value="Class I glutamine amidotransferase-like"/>
    <property type="match status" value="1"/>
</dbReference>
<dbReference type="Pfam" id="PF01965">
    <property type="entry name" value="DJ-1_PfpI"/>
    <property type="match status" value="1"/>
</dbReference>
<evidence type="ECO:0000313" key="4">
    <source>
        <dbReference type="Proteomes" id="UP000184608"/>
    </source>
</evidence>
<evidence type="ECO:0000259" key="2">
    <source>
        <dbReference type="Pfam" id="PF01965"/>
    </source>
</evidence>
<protein>
    <submittedName>
        <fullName evidence="3">Putative cysteine protease YraA</fullName>
        <ecNumber evidence="3">3.2.-.-</ecNumber>
    </submittedName>
</protein>
<keyword evidence="1" id="KW-0732">Signal</keyword>
<keyword evidence="3" id="KW-0378">Hydrolase</keyword>
<feature type="signal peptide" evidence="1">
    <location>
        <begin position="1"/>
        <end position="25"/>
    </location>
</feature>
<feature type="domain" description="DJ-1/PfpI" evidence="2">
    <location>
        <begin position="51"/>
        <end position="234"/>
    </location>
</feature>
<organism evidence="3 4">
    <name type="scientific">Vibrio aerogenes CECT 7868</name>
    <dbReference type="NCBI Taxonomy" id="1216006"/>
    <lineage>
        <taxon>Bacteria</taxon>
        <taxon>Pseudomonadati</taxon>
        <taxon>Pseudomonadota</taxon>
        <taxon>Gammaproteobacteria</taxon>
        <taxon>Vibrionales</taxon>
        <taxon>Vibrionaceae</taxon>
        <taxon>Vibrio</taxon>
    </lineage>
</organism>
<keyword evidence="3" id="KW-0645">Protease</keyword>
<dbReference type="GO" id="GO:0006508">
    <property type="term" value="P:proteolysis"/>
    <property type="evidence" value="ECO:0007669"/>
    <property type="project" value="UniProtKB-KW"/>
</dbReference>
<feature type="chain" id="PRO_5012725778" evidence="1">
    <location>
        <begin position="26"/>
        <end position="240"/>
    </location>
</feature>
<dbReference type="InterPro" id="IPR002818">
    <property type="entry name" value="DJ-1/PfpI"/>
</dbReference>
<dbReference type="InterPro" id="IPR029062">
    <property type="entry name" value="Class_I_gatase-like"/>
</dbReference>
<dbReference type="GO" id="GO:0008233">
    <property type="term" value="F:peptidase activity"/>
    <property type="evidence" value="ECO:0007669"/>
    <property type="project" value="UniProtKB-KW"/>
</dbReference>
<dbReference type="Gene3D" id="3.40.50.880">
    <property type="match status" value="1"/>
</dbReference>
<name>A0A1M6EFD8_9VIBR</name>
<accession>A0A1M6EFD8</accession>
<keyword evidence="3" id="KW-0326">Glycosidase</keyword>
<evidence type="ECO:0000313" key="3">
    <source>
        <dbReference type="EMBL" id="SHI84161.1"/>
    </source>
</evidence>
<dbReference type="EMBL" id="FQXZ01000049">
    <property type="protein sequence ID" value="SHI84161.1"/>
    <property type="molecule type" value="Genomic_DNA"/>
</dbReference>
<reference evidence="3 4" key="1">
    <citation type="submission" date="2016-11" db="EMBL/GenBank/DDBJ databases">
        <authorList>
            <person name="Jaros S."/>
            <person name="Januszkiewicz K."/>
            <person name="Wedrychowicz H."/>
        </authorList>
    </citation>
    <scope>NUCLEOTIDE SEQUENCE [LARGE SCALE GENOMIC DNA]</scope>
    <source>
        <strain evidence="3 4">CECT 7868</strain>
    </source>
</reference>
<dbReference type="RefSeq" id="WP_217653342.1">
    <property type="nucleotide sequence ID" value="NZ_FQXZ01000049.1"/>
</dbReference>
<dbReference type="STRING" id="1216006.VA7868_04447"/>
<dbReference type="EC" id="3.2.-.-" evidence="3"/>
<keyword evidence="4" id="KW-1185">Reference proteome</keyword>
<dbReference type="AlphaFoldDB" id="A0A1M6EFD8"/>
<dbReference type="Proteomes" id="UP000184608">
    <property type="component" value="Unassembled WGS sequence"/>
</dbReference>
<dbReference type="PANTHER" id="PTHR43068">
    <property type="entry name" value="SLR1854 PROTEIN"/>
    <property type="match status" value="1"/>
</dbReference>
<gene>
    <name evidence="3" type="primary">yraA</name>
    <name evidence="3" type="ORF">VA7868_04447</name>
</gene>
<dbReference type="PANTHER" id="PTHR43068:SF1">
    <property type="entry name" value="SLR1854 PROTEIN"/>
    <property type="match status" value="1"/>
</dbReference>
<proteinExistence type="predicted"/>
<sequence>MNKLSFLLCSCLLFGFCLTQSRAIAQKCVDPAGEITVTENVPGVQGMVKGKIGVLIEEHFDEAELAGFQQFFPENGYQVEFISYLWGHDKLTFTGNDHRAQVIVSTDITKINLDEYDGIILIGGYAMDRLRYETHLDDDGRSTAPAVRFLRQVVQTDRIKIGTICHSLWLFTAAPDLLKGKKVTSALNIVSDVRNAGGVLQVHDHQPVDIYVDGNLISAKHPAVLNLFMTTFLNELNRRH</sequence>